<organism evidence="1 2">
    <name type="scientific">Pseudomonas fluorescens</name>
    <dbReference type="NCBI Taxonomy" id="294"/>
    <lineage>
        <taxon>Bacteria</taxon>
        <taxon>Pseudomonadati</taxon>
        <taxon>Pseudomonadota</taxon>
        <taxon>Gammaproteobacteria</taxon>
        <taxon>Pseudomonadales</taxon>
        <taxon>Pseudomonadaceae</taxon>
        <taxon>Pseudomonas</taxon>
    </lineage>
</organism>
<dbReference type="Proteomes" id="UP000076489">
    <property type="component" value="Unassembled WGS sequence"/>
</dbReference>
<evidence type="ECO:0000313" key="1">
    <source>
        <dbReference type="EMBL" id="KZN20531.1"/>
    </source>
</evidence>
<dbReference type="EMBL" id="LUKJ01000002">
    <property type="protein sequence ID" value="KZN20531.1"/>
    <property type="molecule type" value="Genomic_DNA"/>
</dbReference>
<dbReference type="OrthoDB" id="6924138at2"/>
<accession>A0A166QMJ4</accession>
<evidence type="ECO:0000313" key="2">
    <source>
        <dbReference type="Proteomes" id="UP000076489"/>
    </source>
</evidence>
<reference evidence="1 2" key="2">
    <citation type="journal article" date="2018" name="Nature">
        <title>Mutant phenotypes for thousands of bacterial genes of unknown function.</title>
        <authorList>
            <person name="Price M.N."/>
            <person name="Wetmore K.M."/>
            <person name="Waters R.J."/>
            <person name="Callaghan M."/>
            <person name="Ray J."/>
            <person name="Liu H."/>
            <person name="Kuehl J.V."/>
            <person name="Melnyk R.A."/>
            <person name="Lamson J.S."/>
            <person name="Suh Y."/>
            <person name="Carlson H.K."/>
            <person name="Esquivel Z."/>
            <person name="Sadeeshkumar H."/>
            <person name="Chakraborty R."/>
            <person name="Zane G.M."/>
            <person name="Rubin B.E."/>
            <person name="Wall J.D."/>
            <person name="Visel A."/>
            <person name="Bristow J."/>
            <person name="Blow M.J."/>
            <person name="Arkin A.P."/>
            <person name="Deutschbauer A.M."/>
        </authorList>
    </citation>
    <scope>NUCLEOTIDE SEQUENCE [LARGE SCALE GENOMIC DNA]</scope>
    <source>
        <strain evidence="1 2">FW300-N1B4</strain>
    </source>
</reference>
<dbReference type="RefSeq" id="WP_063340579.1">
    <property type="nucleotide sequence ID" value="NZ_LUKJ01000002.1"/>
</dbReference>
<name>A0A166QMJ4_PSEFL</name>
<dbReference type="AlphaFoldDB" id="A0A166QMJ4"/>
<protein>
    <submittedName>
        <fullName evidence="1">Uncharacterized protein</fullName>
    </submittedName>
</protein>
<reference evidence="2" key="1">
    <citation type="submission" date="2016-03" db="EMBL/GenBank/DDBJ databases">
        <authorList>
            <person name="Ray J."/>
            <person name="Price M."/>
            <person name="Deutschbauer A."/>
        </authorList>
    </citation>
    <scope>NUCLEOTIDE SEQUENCE [LARGE SCALE GENOMIC DNA]</scope>
    <source>
        <strain evidence="2">FW300-N1B4</strain>
    </source>
</reference>
<comment type="caution">
    <text evidence="1">The sequence shown here is derived from an EMBL/GenBank/DDBJ whole genome shotgun (WGS) entry which is preliminary data.</text>
</comment>
<gene>
    <name evidence="1" type="ORF">A1D17_03035</name>
</gene>
<proteinExistence type="predicted"/>
<sequence length="244" mass="27576">MGTKINNGMILRGCTLGQALARLKGIRPVCIASMQDAVAGEIGKRIVFYKDMAMNYRTIDQVTPDFWKVVDIMREAKISVLGRQSREPVWDYSFEVCLIPHGRDVLALHYMENDAGYTDSLKAAGFEDFHYQDQCDGPESISPEDWDQRRVIWGKALPGVTAPSEVGLTYCMVAWQDIARVQHMHSLWSSKIPTEEQRRNEVAARLLEMEVTAKQVATNLADLIDAVRKLKIERLPSVMLCESV</sequence>